<dbReference type="OrthoDB" id="528778at2"/>
<proteinExistence type="predicted"/>
<organism evidence="2 3">
    <name type="scientific">Chroogloeocystis siderophila 5.2 s.c.1</name>
    <dbReference type="NCBI Taxonomy" id="247279"/>
    <lineage>
        <taxon>Bacteria</taxon>
        <taxon>Bacillati</taxon>
        <taxon>Cyanobacteriota</taxon>
        <taxon>Cyanophyceae</taxon>
        <taxon>Oscillatoriophycideae</taxon>
        <taxon>Chroococcales</taxon>
        <taxon>Chroococcaceae</taxon>
        <taxon>Chroogloeocystis</taxon>
    </lineage>
</organism>
<dbReference type="SUPFAM" id="SSF51735">
    <property type="entry name" value="NAD(P)-binding Rossmann-fold domains"/>
    <property type="match status" value="1"/>
</dbReference>
<keyword evidence="3" id="KW-1185">Reference proteome</keyword>
<dbReference type="Gene3D" id="3.30.360.10">
    <property type="entry name" value="Dihydrodipicolinate Reductase, domain 2"/>
    <property type="match status" value="1"/>
</dbReference>
<dbReference type="RefSeq" id="WP_073551009.1">
    <property type="nucleotide sequence ID" value="NZ_CAWMVK010000009.1"/>
</dbReference>
<protein>
    <submittedName>
        <fullName evidence="2">Saccharopine dehydrogenase</fullName>
    </submittedName>
</protein>
<name>A0A1U7HHS6_9CHRO</name>
<accession>A0A1U7HHS6</accession>
<dbReference type="Proteomes" id="UP000185984">
    <property type="component" value="Unassembled WGS sequence"/>
</dbReference>
<feature type="domain" description="Saccharopine dehydrogenase NADP binding" evidence="1">
    <location>
        <begin position="5"/>
        <end position="127"/>
    </location>
</feature>
<evidence type="ECO:0000313" key="3">
    <source>
        <dbReference type="Proteomes" id="UP000185984"/>
    </source>
</evidence>
<dbReference type="EMBL" id="MRCC01000017">
    <property type="protein sequence ID" value="OKH23143.1"/>
    <property type="molecule type" value="Genomic_DNA"/>
</dbReference>
<gene>
    <name evidence="2" type="ORF">NIES1031_18800</name>
</gene>
<comment type="caution">
    <text evidence="2">The sequence shown here is derived from an EMBL/GenBank/DDBJ whole genome shotgun (WGS) entry which is preliminary data.</text>
</comment>
<dbReference type="PANTHER" id="PTHR43796">
    <property type="entry name" value="CARBOXYNORSPERMIDINE SYNTHASE"/>
    <property type="match status" value="1"/>
</dbReference>
<dbReference type="PANTHER" id="PTHR43796:SF2">
    <property type="entry name" value="CARBOXYNORSPERMIDINE SYNTHASE"/>
    <property type="match status" value="1"/>
</dbReference>
<dbReference type="InterPro" id="IPR005097">
    <property type="entry name" value="Sacchrp_dh_NADP-bd"/>
</dbReference>
<dbReference type="Pfam" id="PF03435">
    <property type="entry name" value="Sacchrp_dh_NADP"/>
    <property type="match status" value="1"/>
</dbReference>
<dbReference type="InterPro" id="IPR036291">
    <property type="entry name" value="NAD(P)-bd_dom_sf"/>
</dbReference>
<dbReference type="AlphaFoldDB" id="A0A1U7HHS6"/>
<dbReference type="STRING" id="247279.NIES1031_18800"/>
<evidence type="ECO:0000313" key="2">
    <source>
        <dbReference type="EMBL" id="OKH23143.1"/>
    </source>
</evidence>
<sequence length="368" mass="40135">MTARVLILGGRGRIGSSVAQDIATYTQAEIIITTRKPAAAIAVKESLGSQVEVLTLDLADIEVLRKAIASADLVVHSAGPFHYRDASVLKLCIEQGVNYLDVSDHPSFTRKALAYQSAAAEAGVTAIVNTGIFPGISNSMVREGVEQFDQAQRIHLSYIVSGSGGAGVTVMRTTFLGLQKPFEAWIDGQWQQVNPYSDREAIEFPKPYGRSHVYWFNMPEAFTLPEAFPTVKTVITKFGSRPDFYNHLTWIAAHWFPKPLMQKSSAIEFLAYVSHTMTDVTNHFSGIGVAIRSEVSGDKQGTQATYCSTLVHENTAIAAGCGTGSLAQFLLEGKLKKPGVWAVEQAVPTNLFHQAIASRGIKLHHEWL</sequence>
<dbReference type="Gene3D" id="3.40.50.720">
    <property type="entry name" value="NAD(P)-binding Rossmann-like Domain"/>
    <property type="match status" value="1"/>
</dbReference>
<reference evidence="2 3" key="1">
    <citation type="submission" date="2016-11" db="EMBL/GenBank/DDBJ databases">
        <title>Draft Genome Sequences of Nine Cyanobacterial Strains from Diverse Habitats.</title>
        <authorList>
            <person name="Zhu T."/>
            <person name="Hou S."/>
            <person name="Lu X."/>
            <person name="Hess W.R."/>
        </authorList>
    </citation>
    <scope>NUCLEOTIDE SEQUENCE [LARGE SCALE GENOMIC DNA]</scope>
    <source>
        <strain evidence="2 3">5.2 s.c.1</strain>
    </source>
</reference>
<evidence type="ECO:0000259" key="1">
    <source>
        <dbReference type="Pfam" id="PF03435"/>
    </source>
</evidence>